<evidence type="ECO:0000313" key="2">
    <source>
        <dbReference type="Proteomes" id="UP000050961"/>
    </source>
</evidence>
<comment type="caution">
    <text evidence="1">The sequence shown here is derived from an EMBL/GenBank/DDBJ whole genome shotgun (WGS) entry which is preliminary data.</text>
</comment>
<name>A0A023CVN6_9LACO</name>
<dbReference type="Proteomes" id="UP000050961">
    <property type="component" value="Unassembled WGS sequence"/>
</dbReference>
<organism evidence="1 2">
    <name type="scientific">Liquorilactobacillus sucicola DSM 21376 = JCM 15457</name>
    <dbReference type="NCBI Taxonomy" id="1423806"/>
    <lineage>
        <taxon>Bacteria</taxon>
        <taxon>Bacillati</taxon>
        <taxon>Bacillota</taxon>
        <taxon>Bacilli</taxon>
        <taxon>Lactobacillales</taxon>
        <taxon>Lactobacillaceae</taxon>
        <taxon>Liquorilactobacillus</taxon>
    </lineage>
</organism>
<dbReference type="EMBL" id="AYZF01000017">
    <property type="protein sequence ID" value="KRN05513.1"/>
    <property type="molecule type" value="Genomic_DNA"/>
</dbReference>
<dbReference type="OrthoDB" id="9911830at2"/>
<proteinExistence type="predicted"/>
<sequence>MIYTKQEQAIKTYLSWVDKQLAKDKAVRSMPLRKVGEFRDHEASGFTTAFMLKVDELRTFKKYANLHYDKLPKNYAIEIIRARKRNFRQRLLNELLMIY</sequence>
<dbReference type="PATRIC" id="fig|1423806.3.peg.2107"/>
<dbReference type="STRING" id="1423806.FD15_GL002069"/>
<accession>A0A023CVN6</accession>
<keyword evidence="2" id="KW-1185">Reference proteome</keyword>
<dbReference type="RefSeq" id="WP_034987075.1">
    <property type="nucleotide sequence ID" value="NZ_AYZF01000017.1"/>
</dbReference>
<evidence type="ECO:0000313" key="1">
    <source>
        <dbReference type="EMBL" id="KRN05513.1"/>
    </source>
</evidence>
<reference evidence="1 2" key="1">
    <citation type="journal article" date="2015" name="Genome Announc.">
        <title>Expanding the biotechnology potential of lactobacilli through comparative genomics of 213 strains and associated genera.</title>
        <authorList>
            <person name="Sun Z."/>
            <person name="Harris H.M."/>
            <person name="McCann A."/>
            <person name="Guo C."/>
            <person name="Argimon S."/>
            <person name="Zhang W."/>
            <person name="Yang X."/>
            <person name="Jeffery I.B."/>
            <person name="Cooney J.C."/>
            <person name="Kagawa T.F."/>
            <person name="Liu W."/>
            <person name="Song Y."/>
            <person name="Salvetti E."/>
            <person name="Wrobel A."/>
            <person name="Rasinkangas P."/>
            <person name="Parkhill J."/>
            <person name="Rea M.C."/>
            <person name="O'Sullivan O."/>
            <person name="Ritari J."/>
            <person name="Douillard F.P."/>
            <person name="Paul Ross R."/>
            <person name="Yang R."/>
            <person name="Briner A.E."/>
            <person name="Felis G.E."/>
            <person name="de Vos W.M."/>
            <person name="Barrangou R."/>
            <person name="Klaenhammer T.R."/>
            <person name="Caufield P.W."/>
            <person name="Cui Y."/>
            <person name="Zhang H."/>
            <person name="O'Toole P.W."/>
        </authorList>
    </citation>
    <scope>NUCLEOTIDE SEQUENCE [LARGE SCALE GENOMIC DNA]</scope>
    <source>
        <strain evidence="1 2">DSM 21376</strain>
    </source>
</reference>
<gene>
    <name evidence="1" type="ORF">FD15_GL002069</name>
</gene>
<dbReference type="AlphaFoldDB" id="A0A023CVN6"/>
<protein>
    <submittedName>
        <fullName evidence="1">Uncharacterized protein</fullName>
    </submittedName>
</protein>